<accession>A0A1A0HGB5</accession>
<dbReference type="Gene3D" id="1.25.40.10">
    <property type="entry name" value="Tetratricopeptide repeat domain"/>
    <property type="match status" value="1"/>
</dbReference>
<proteinExistence type="predicted"/>
<dbReference type="RefSeq" id="XP_018713527.1">
    <property type="nucleotide sequence ID" value="XM_018857022.1"/>
</dbReference>
<dbReference type="STRING" id="869754.A0A1A0HGB5"/>
<evidence type="ECO:0000313" key="2">
    <source>
        <dbReference type="Proteomes" id="UP000092555"/>
    </source>
</evidence>
<dbReference type="OrthoDB" id="185373at2759"/>
<dbReference type="Proteomes" id="UP000092555">
    <property type="component" value="Unassembled WGS sequence"/>
</dbReference>
<sequence>MASGAASPRPGLPRRARPEASYFRDTAVRVRDIERVLASTELAGKLLGKIRSGALLAADVRATQLLVRSAVSWASSTRLDDAYRFLVDAWRIVFHEQRHAAPLDALRQTLRQDEPRLVHMMLNRGDCAAYDALVAPLYVGRPASVRPWAVTAMETLRPRVRGGVYTCDREAMVRFLDSPQALRAQKHRMVAMFATKALLSSRSRENVRAVARALAGFFVHVEDAFRVCALPHFAVYRRPLALLAATEPGATEAVRLERLALLHEALADRTSPLELADFFLAVLRASAEVAPHTALLCWLFKQSVLNAGPLPGRRKDCRTAQDLAGAMLAHIQMRAYDQALAVYAAHELLQDEQQITLLLRASERNKDWKLLQQQFEAMYGRGNLPYVVHYAVVMGALASLGAAAEVEQLYTQLLRRQLQPTAPIFRALVTCSVNAHDSAAAEKWHAEFMAAVAAGSVDPVHVPELQLQMLEARLPLMSAPAAVAEFERLAALHRDSPVPFIDASTIRTLLRHVLTLYSLRGFEAVWSVADELALVDDSVYADALAFLTKMGQFKRADDLAYAAHLESPVPFQNSLILAAQLRNYRQWRKQITDAETHQLLSERIHHIVSIVDDNASSPRHLGSLLAEVIKHFTSLGKPDLARPYLDRANAANISSERHFVPFLQEYSANSSYNDNSDVLNLYQEMVSRKMTITARTYYYLSRSLLVIDVANKKGHTNSLNLLQSVLEMYGFSVLQEKGTSKVSVSQLSQNAIHLLRIVSDYAIEVSMHDEGTMDLLLNFLKQMREKLDKHIDYSFRVSILTEMSKVYRVFGDLHVANSLVDNAFREMDDVIEQLPQEDPLPKLLQLDYRKTIDIKMNILNQRNAPAQEYRGLLEHVSTHNIRLSAYQLQNLSHRVLSGVPPTKESVSLILNVCERFLVAGNWAEVKINRLVQYIYRMYLVYLGRTMSPDAIADRYALFNQLYDVQDVEGLLREHLHVRSPRTQLERALRDYQALCPREDWTLESFFEKSAEFFTPERTFASRNFIQPNLSSALVTAIELVCDGDNTVAFELYDEYPDTMEYLLFYVVERYRVVSYRNGINKIIGQSNADRMESRAARRQLSIETLQHSWGQ</sequence>
<gene>
    <name evidence="1" type="ORF">METBIDRAFT_38597</name>
</gene>
<keyword evidence="2" id="KW-1185">Reference proteome</keyword>
<organism evidence="1 2">
    <name type="scientific">Metschnikowia bicuspidata var. bicuspidata NRRL YB-4993</name>
    <dbReference type="NCBI Taxonomy" id="869754"/>
    <lineage>
        <taxon>Eukaryota</taxon>
        <taxon>Fungi</taxon>
        <taxon>Dikarya</taxon>
        <taxon>Ascomycota</taxon>
        <taxon>Saccharomycotina</taxon>
        <taxon>Pichiomycetes</taxon>
        <taxon>Metschnikowiaceae</taxon>
        <taxon>Metschnikowia</taxon>
    </lineage>
</organism>
<comment type="caution">
    <text evidence="1">The sequence shown here is derived from an EMBL/GenBank/DDBJ whole genome shotgun (WGS) entry which is preliminary data.</text>
</comment>
<reference evidence="1 2" key="1">
    <citation type="submission" date="2016-05" db="EMBL/GenBank/DDBJ databases">
        <title>Comparative genomics of biotechnologically important yeasts.</title>
        <authorList>
            <consortium name="DOE Joint Genome Institute"/>
            <person name="Riley R."/>
            <person name="Haridas S."/>
            <person name="Wolfe K.H."/>
            <person name="Lopes M.R."/>
            <person name="Hittinger C.T."/>
            <person name="Goker M."/>
            <person name="Salamov A."/>
            <person name="Wisecaver J."/>
            <person name="Long T.M."/>
            <person name="Aerts A.L."/>
            <person name="Barry K."/>
            <person name="Choi C."/>
            <person name="Clum A."/>
            <person name="Coughlan A.Y."/>
            <person name="Deshpande S."/>
            <person name="Douglass A.P."/>
            <person name="Hanson S.J."/>
            <person name="Klenk H.-P."/>
            <person name="LaButti K."/>
            <person name="Lapidus A."/>
            <person name="Lindquist E."/>
            <person name="Lipzen A."/>
            <person name="Meier-kolthoff J.P."/>
            <person name="Ohm R.A."/>
            <person name="Otillar R.P."/>
            <person name="Pangilinan J."/>
            <person name="Peng Y."/>
            <person name="Rokas A."/>
            <person name="Rosa C.A."/>
            <person name="Scheuner C."/>
            <person name="Sibirny A.A."/>
            <person name="Slot J.C."/>
            <person name="Stielow J.B."/>
            <person name="Sun H."/>
            <person name="Kurtzman C.P."/>
            <person name="Blackwell M."/>
            <person name="Grigoriev I.V."/>
            <person name="Jeffries T.W."/>
        </authorList>
    </citation>
    <scope>NUCLEOTIDE SEQUENCE [LARGE SCALE GENOMIC DNA]</scope>
    <source>
        <strain evidence="1 2">NRRL YB-4993</strain>
    </source>
</reference>
<dbReference type="EMBL" id="LXTC01000001">
    <property type="protein sequence ID" value="OBA23046.1"/>
    <property type="molecule type" value="Genomic_DNA"/>
</dbReference>
<protein>
    <recommendedName>
        <fullName evidence="3">Mitochondrial group I intron splicing factor CCM1</fullName>
    </recommendedName>
</protein>
<name>A0A1A0HGB5_9ASCO</name>
<dbReference type="InterPro" id="IPR011990">
    <property type="entry name" value="TPR-like_helical_dom_sf"/>
</dbReference>
<dbReference type="AlphaFoldDB" id="A0A1A0HGB5"/>
<evidence type="ECO:0000313" key="1">
    <source>
        <dbReference type="EMBL" id="OBA23046.1"/>
    </source>
</evidence>
<dbReference type="GeneID" id="30029998"/>
<evidence type="ECO:0008006" key="3">
    <source>
        <dbReference type="Google" id="ProtNLM"/>
    </source>
</evidence>